<keyword evidence="4" id="KW-0804">Transcription</keyword>
<dbReference type="InterPro" id="IPR046347">
    <property type="entry name" value="bZIP_sf"/>
</dbReference>
<dbReference type="Proteomes" id="UP001443914">
    <property type="component" value="Unassembled WGS sequence"/>
</dbReference>
<evidence type="ECO:0000256" key="2">
    <source>
        <dbReference type="ARBA" id="ARBA00023015"/>
    </source>
</evidence>
<comment type="subcellular location">
    <subcellularLocation>
        <location evidence="1">Nucleus</location>
    </subcellularLocation>
</comment>
<keyword evidence="5" id="KW-0539">Nucleus</keyword>
<name>A0AAW1NF45_SAPOF</name>
<dbReference type="GO" id="GO:0005634">
    <property type="term" value="C:nucleus"/>
    <property type="evidence" value="ECO:0007669"/>
    <property type="project" value="UniProtKB-SubCell"/>
</dbReference>
<dbReference type="GO" id="GO:0046982">
    <property type="term" value="F:protein heterodimerization activity"/>
    <property type="evidence" value="ECO:0007669"/>
    <property type="project" value="UniProtKB-ARBA"/>
</dbReference>
<dbReference type="InterPro" id="IPR045314">
    <property type="entry name" value="bZIP_plant_GBF1"/>
</dbReference>
<dbReference type="PANTHER" id="PTHR45764">
    <property type="entry name" value="BZIP TRANSCRIPTION FACTOR 44"/>
    <property type="match status" value="1"/>
</dbReference>
<comment type="caution">
    <text evidence="8">The sequence shown here is derived from an EMBL/GenBank/DDBJ whole genome shotgun (WGS) entry which is preliminary data.</text>
</comment>
<organism evidence="8 9">
    <name type="scientific">Saponaria officinalis</name>
    <name type="common">Common soapwort</name>
    <name type="synonym">Lychnis saponaria</name>
    <dbReference type="NCBI Taxonomy" id="3572"/>
    <lineage>
        <taxon>Eukaryota</taxon>
        <taxon>Viridiplantae</taxon>
        <taxon>Streptophyta</taxon>
        <taxon>Embryophyta</taxon>
        <taxon>Tracheophyta</taxon>
        <taxon>Spermatophyta</taxon>
        <taxon>Magnoliopsida</taxon>
        <taxon>eudicotyledons</taxon>
        <taxon>Gunneridae</taxon>
        <taxon>Pentapetalae</taxon>
        <taxon>Caryophyllales</taxon>
        <taxon>Caryophyllaceae</taxon>
        <taxon>Caryophylleae</taxon>
        <taxon>Saponaria</taxon>
    </lineage>
</organism>
<evidence type="ECO:0000256" key="1">
    <source>
        <dbReference type="ARBA" id="ARBA00004123"/>
    </source>
</evidence>
<gene>
    <name evidence="8" type="ORF">RND81_01G177400</name>
</gene>
<dbReference type="FunFam" id="1.20.5.170:FF:000020">
    <property type="entry name" value="BZIP transcription factor"/>
    <property type="match status" value="1"/>
</dbReference>
<sequence length="169" mass="18906">MATSSGNTTISSSTSEENRNGSNSDERKRKRMESNRESARRSRMRKQQHLNDLTVEINRLIRENNQIDQTINVTNQQLVNVEAENSVLRAQMNELSQRLDSLNGIVNDINTLGGVGLFEDDGLGILGDFGNMEGYFGNFANNNIIGNNSWNSGFFNQQPIMASADVLQY</sequence>
<dbReference type="Pfam" id="PF00170">
    <property type="entry name" value="bZIP_1"/>
    <property type="match status" value="1"/>
</dbReference>
<proteinExistence type="predicted"/>
<dbReference type="InterPro" id="IPR004827">
    <property type="entry name" value="bZIP"/>
</dbReference>
<dbReference type="GO" id="GO:0000976">
    <property type="term" value="F:transcription cis-regulatory region binding"/>
    <property type="evidence" value="ECO:0007669"/>
    <property type="project" value="TreeGrafter"/>
</dbReference>
<dbReference type="SUPFAM" id="SSF57959">
    <property type="entry name" value="Leucine zipper domain"/>
    <property type="match status" value="1"/>
</dbReference>
<keyword evidence="2" id="KW-0805">Transcription regulation</keyword>
<dbReference type="Gene3D" id="1.20.5.170">
    <property type="match status" value="1"/>
</dbReference>
<accession>A0AAW1NF45</accession>
<dbReference type="PANTHER" id="PTHR45764:SF38">
    <property type="entry name" value="BZIP TRANSCRIPTION FACTOR 44"/>
    <property type="match status" value="1"/>
</dbReference>
<feature type="domain" description="BZIP" evidence="7">
    <location>
        <begin position="25"/>
        <end position="88"/>
    </location>
</feature>
<evidence type="ECO:0000256" key="6">
    <source>
        <dbReference type="SAM" id="MobiDB-lite"/>
    </source>
</evidence>
<dbReference type="SMART" id="SM00338">
    <property type="entry name" value="BRLZ"/>
    <property type="match status" value="1"/>
</dbReference>
<feature type="region of interest" description="Disordered" evidence="6">
    <location>
        <begin position="1"/>
        <end position="49"/>
    </location>
</feature>
<reference evidence="8" key="1">
    <citation type="submission" date="2024-03" db="EMBL/GenBank/DDBJ databases">
        <title>WGS assembly of Saponaria officinalis var. Norfolk2.</title>
        <authorList>
            <person name="Jenkins J."/>
            <person name="Shu S."/>
            <person name="Grimwood J."/>
            <person name="Barry K."/>
            <person name="Goodstein D."/>
            <person name="Schmutz J."/>
            <person name="Leebens-Mack J."/>
            <person name="Osbourn A."/>
        </authorList>
    </citation>
    <scope>NUCLEOTIDE SEQUENCE [LARGE SCALE GENOMIC DNA]</scope>
    <source>
        <strain evidence="8">JIC</strain>
    </source>
</reference>
<evidence type="ECO:0000259" key="7">
    <source>
        <dbReference type="PROSITE" id="PS50217"/>
    </source>
</evidence>
<dbReference type="EMBL" id="JBDFQZ010000001">
    <property type="protein sequence ID" value="KAK9757658.1"/>
    <property type="molecule type" value="Genomic_DNA"/>
</dbReference>
<keyword evidence="3" id="KW-0238">DNA-binding</keyword>
<evidence type="ECO:0000256" key="3">
    <source>
        <dbReference type="ARBA" id="ARBA00023125"/>
    </source>
</evidence>
<protein>
    <recommendedName>
        <fullName evidence="7">BZIP domain-containing protein</fullName>
    </recommendedName>
</protein>
<keyword evidence="9" id="KW-1185">Reference proteome</keyword>
<dbReference type="PROSITE" id="PS00036">
    <property type="entry name" value="BZIP_BASIC"/>
    <property type="match status" value="1"/>
</dbReference>
<evidence type="ECO:0000313" key="8">
    <source>
        <dbReference type="EMBL" id="KAK9757658.1"/>
    </source>
</evidence>
<dbReference type="GO" id="GO:0003700">
    <property type="term" value="F:DNA-binding transcription factor activity"/>
    <property type="evidence" value="ECO:0007669"/>
    <property type="project" value="InterPro"/>
</dbReference>
<dbReference type="GO" id="GO:0045893">
    <property type="term" value="P:positive regulation of DNA-templated transcription"/>
    <property type="evidence" value="ECO:0007669"/>
    <property type="project" value="TreeGrafter"/>
</dbReference>
<dbReference type="CDD" id="cd14702">
    <property type="entry name" value="bZIP_plant_GBF1"/>
    <property type="match status" value="1"/>
</dbReference>
<feature type="compositionally biased region" description="Basic and acidic residues" evidence="6">
    <location>
        <begin position="16"/>
        <end position="40"/>
    </location>
</feature>
<dbReference type="PROSITE" id="PS50217">
    <property type="entry name" value="BZIP"/>
    <property type="match status" value="1"/>
</dbReference>
<evidence type="ECO:0000313" key="9">
    <source>
        <dbReference type="Proteomes" id="UP001443914"/>
    </source>
</evidence>
<dbReference type="AlphaFoldDB" id="A0AAW1NF45"/>
<feature type="compositionally biased region" description="Low complexity" evidence="6">
    <location>
        <begin position="1"/>
        <end position="15"/>
    </location>
</feature>
<evidence type="ECO:0000256" key="5">
    <source>
        <dbReference type="ARBA" id="ARBA00023242"/>
    </source>
</evidence>
<evidence type="ECO:0000256" key="4">
    <source>
        <dbReference type="ARBA" id="ARBA00023163"/>
    </source>
</evidence>